<evidence type="ECO:0000256" key="1">
    <source>
        <dbReference type="ARBA" id="ARBA00001933"/>
    </source>
</evidence>
<dbReference type="GO" id="GO:0004834">
    <property type="term" value="F:tryptophan synthase activity"/>
    <property type="evidence" value="ECO:0007669"/>
    <property type="project" value="UniProtKB-EC"/>
</dbReference>
<feature type="domain" description="Tryptophan synthase beta chain-like PALP" evidence="10">
    <location>
        <begin position="13"/>
        <end position="150"/>
    </location>
</feature>
<evidence type="ECO:0000256" key="6">
    <source>
        <dbReference type="ARBA" id="ARBA00022898"/>
    </source>
</evidence>
<dbReference type="EMBL" id="CAJVRC010000872">
    <property type="protein sequence ID" value="CAG8901695.1"/>
    <property type="molecule type" value="Genomic_DNA"/>
</dbReference>
<keyword evidence="12" id="KW-1185">Reference proteome</keyword>
<accession>A0A9W4P6K7</accession>
<dbReference type="AlphaFoldDB" id="A0A9W4P6K7"/>
<comment type="pathway">
    <text evidence="2">Amino-acid biosynthesis; L-tryptophan biosynthesis; L-tryptophan from chorismate: step 5/5.</text>
</comment>
<dbReference type="Proteomes" id="UP001154252">
    <property type="component" value="Unassembled WGS sequence"/>
</dbReference>
<evidence type="ECO:0000256" key="5">
    <source>
        <dbReference type="ARBA" id="ARBA00022822"/>
    </source>
</evidence>
<dbReference type="InterPro" id="IPR023026">
    <property type="entry name" value="Trp_synth_beta/beta-like"/>
</dbReference>
<evidence type="ECO:0000256" key="4">
    <source>
        <dbReference type="ARBA" id="ARBA00022605"/>
    </source>
</evidence>
<evidence type="ECO:0000256" key="3">
    <source>
        <dbReference type="ARBA" id="ARBA00012043"/>
    </source>
</evidence>
<dbReference type="SUPFAM" id="SSF53686">
    <property type="entry name" value="Tryptophan synthase beta subunit-like PLP-dependent enzymes"/>
    <property type="match status" value="1"/>
</dbReference>
<name>A0A9W4P6K7_9EURO</name>
<evidence type="ECO:0000256" key="9">
    <source>
        <dbReference type="ARBA" id="ARBA00049047"/>
    </source>
</evidence>
<keyword evidence="6" id="KW-0663">Pyridoxal phosphate</keyword>
<dbReference type="InterPro" id="IPR036052">
    <property type="entry name" value="TrpB-like_PALP_sf"/>
</dbReference>
<organism evidence="11 12">
    <name type="scientific">Penicillium egyptiacum</name>
    <dbReference type="NCBI Taxonomy" id="1303716"/>
    <lineage>
        <taxon>Eukaryota</taxon>
        <taxon>Fungi</taxon>
        <taxon>Dikarya</taxon>
        <taxon>Ascomycota</taxon>
        <taxon>Pezizomycotina</taxon>
        <taxon>Eurotiomycetes</taxon>
        <taxon>Eurotiomycetidae</taxon>
        <taxon>Eurotiales</taxon>
        <taxon>Aspergillaceae</taxon>
        <taxon>Penicillium</taxon>
    </lineage>
</organism>
<dbReference type="PANTHER" id="PTHR48077:SF2">
    <property type="entry name" value="TRYPTOPHAN SYNTHASE"/>
    <property type="match status" value="1"/>
</dbReference>
<comment type="catalytic activity">
    <reaction evidence="9">
        <text>(1S,2R)-1-C-(indol-3-yl)glycerol 3-phosphate + L-serine = D-glyceraldehyde 3-phosphate + L-tryptophan + H2O</text>
        <dbReference type="Rhea" id="RHEA:10532"/>
        <dbReference type="ChEBI" id="CHEBI:15377"/>
        <dbReference type="ChEBI" id="CHEBI:33384"/>
        <dbReference type="ChEBI" id="CHEBI:57912"/>
        <dbReference type="ChEBI" id="CHEBI:58866"/>
        <dbReference type="ChEBI" id="CHEBI:59776"/>
        <dbReference type="EC" id="4.2.1.20"/>
    </reaction>
</comment>
<keyword evidence="4" id="KW-0028">Amino-acid biosynthesis</keyword>
<keyword evidence="8" id="KW-0456">Lyase</keyword>
<evidence type="ECO:0000313" key="11">
    <source>
        <dbReference type="EMBL" id="CAG8901695.1"/>
    </source>
</evidence>
<dbReference type="OrthoDB" id="4525356at2759"/>
<dbReference type="PANTHER" id="PTHR48077">
    <property type="entry name" value="TRYPTOPHAN SYNTHASE-RELATED"/>
    <property type="match status" value="1"/>
</dbReference>
<proteinExistence type="predicted"/>
<sequence>METRVQFGAMNAGRLPDAVVACVGGGLNAVGIFYPFLGDASVALVGVEAGGDTSMTGQHSASLNAGSVGMSPEHFVSARLDYPGVGPELSSWKESGRVTFVAANDLDALMAFSLLCQLEGTMPALESSNAVAGATRFAKELGPGRDVVVVCLSGRGDKDVQTVANIMSTLGLHDEV</sequence>
<dbReference type="GO" id="GO:0005737">
    <property type="term" value="C:cytoplasm"/>
    <property type="evidence" value="ECO:0007669"/>
    <property type="project" value="TreeGrafter"/>
</dbReference>
<dbReference type="Pfam" id="PF00291">
    <property type="entry name" value="PALP"/>
    <property type="match status" value="1"/>
</dbReference>
<evidence type="ECO:0000256" key="7">
    <source>
        <dbReference type="ARBA" id="ARBA00023141"/>
    </source>
</evidence>
<keyword evidence="7" id="KW-0057">Aromatic amino acid biosynthesis</keyword>
<evidence type="ECO:0000313" key="12">
    <source>
        <dbReference type="Proteomes" id="UP001154252"/>
    </source>
</evidence>
<reference evidence="11" key="1">
    <citation type="submission" date="2021-07" db="EMBL/GenBank/DDBJ databases">
        <authorList>
            <person name="Branca A.L. A."/>
        </authorList>
    </citation>
    <scope>NUCLEOTIDE SEQUENCE</scope>
</reference>
<comment type="cofactor">
    <cofactor evidence="1">
        <name>pyridoxal 5'-phosphate</name>
        <dbReference type="ChEBI" id="CHEBI:597326"/>
    </cofactor>
</comment>
<dbReference type="Gene3D" id="3.40.50.1100">
    <property type="match status" value="1"/>
</dbReference>
<evidence type="ECO:0000256" key="2">
    <source>
        <dbReference type="ARBA" id="ARBA00004733"/>
    </source>
</evidence>
<keyword evidence="5" id="KW-0822">Tryptophan biosynthesis</keyword>
<comment type="caution">
    <text evidence="11">The sequence shown here is derived from an EMBL/GenBank/DDBJ whole genome shotgun (WGS) entry which is preliminary data.</text>
</comment>
<evidence type="ECO:0000256" key="8">
    <source>
        <dbReference type="ARBA" id="ARBA00023239"/>
    </source>
</evidence>
<gene>
    <name evidence="11" type="ORF">PEGY_LOCUS6540</name>
</gene>
<evidence type="ECO:0000259" key="10">
    <source>
        <dbReference type="Pfam" id="PF00291"/>
    </source>
</evidence>
<dbReference type="InterPro" id="IPR001926">
    <property type="entry name" value="TrpB-like_PALP"/>
</dbReference>
<dbReference type="EC" id="4.2.1.20" evidence="3"/>
<protein>
    <recommendedName>
        <fullName evidence="3">tryptophan synthase</fullName>
        <ecNumber evidence="3">4.2.1.20</ecNumber>
    </recommendedName>
</protein>